<sequence>MTHSTPSPDTVCPTQLAASPRDVGARGGNGRVVIVTGLSGAGKTSALKVFEDLGYEAVDNLPVGLLPSLVRPADGEAMARPLAVGIDIRTRDFGVEPIAKALDALADERGLDVRVLFLDCDDDVLCRRFTETRRRHPLAVDRPLADGIRHERALVSPLKRRADLVFDTTNLAPGQFKRVLAGHFGVGADQGLMVFVTSFAYRNGLPREADLVFDARFLANPHYVADLKPLTGRDDGVAAYVAADVAFPAFFQSMTDLLAPLLPRFSAEGKSYLTIAIGCTGGRHRSVFVSERLAAWLKQRGVRVELRHRELEAGGV</sequence>
<dbReference type="PANTHER" id="PTHR30448">
    <property type="entry name" value="RNASE ADAPTER PROTEIN RAPZ"/>
    <property type="match status" value="1"/>
</dbReference>
<dbReference type="InterPro" id="IPR005337">
    <property type="entry name" value="RapZ-like"/>
</dbReference>
<name>A0A7C9QUP6_9PROT</name>
<dbReference type="GO" id="GO:0005524">
    <property type="term" value="F:ATP binding"/>
    <property type="evidence" value="ECO:0007669"/>
    <property type="project" value="UniProtKB-UniRule"/>
</dbReference>
<dbReference type="EMBL" id="JAAIYP010000038">
    <property type="protein sequence ID" value="NFV80837.1"/>
    <property type="molecule type" value="Genomic_DNA"/>
</dbReference>
<dbReference type="HAMAP" id="MF_00636">
    <property type="entry name" value="RapZ_like"/>
    <property type="match status" value="1"/>
</dbReference>
<dbReference type="Gene3D" id="3.40.50.300">
    <property type="entry name" value="P-loop containing nucleotide triphosphate hydrolases"/>
    <property type="match status" value="1"/>
</dbReference>
<keyword evidence="3 4" id="KW-0342">GTP-binding</keyword>
<dbReference type="SUPFAM" id="SSF52540">
    <property type="entry name" value="P-loop containing nucleoside triphosphate hydrolases"/>
    <property type="match status" value="1"/>
</dbReference>
<dbReference type="PIRSF" id="PIRSF005052">
    <property type="entry name" value="P-loopkin"/>
    <property type="match status" value="1"/>
</dbReference>
<evidence type="ECO:0000313" key="9">
    <source>
        <dbReference type="Proteomes" id="UP000480684"/>
    </source>
</evidence>
<evidence type="ECO:0000256" key="3">
    <source>
        <dbReference type="ARBA" id="ARBA00023134"/>
    </source>
</evidence>
<dbReference type="Pfam" id="PF03668">
    <property type="entry name" value="RapZ-like_N"/>
    <property type="match status" value="1"/>
</dbReference>
<keyword evidence="1 4" id="KW-0547">Nucleotide-binding</keyword>
<comment type="caution">
    <text evidence="8">The sequence shown here is derived from an EMBL/GenBank/DDBJ whole genome shotgun (WGS) entry which is preliminary data.</text>
</comment>
<keyword evidence="2 4" id="KW-0067">ATP-binding</keyword>
<dbReference type="GO" id="GO:0005525">
    <property type="term" value="F:GTP binding"/>
    <property type="evidence" value="ECO:0007669"/>
    <property type="project" value="UniProtKB-UniRule"/>
</dbReference>
<dbReference type="Proteomes" id="UP000480684">
    <property type="component" value="Unassembled WGS sequence"/>
</dbReference>
<dbReference type="RefSeq" id="WP_163679797.1">
    <property type="nucleotide sequence ID" value="NZ_JAAIYP010000038.1"/>
</dbReference>
<keyword evidence="9" id="KW-1185">Reference proteome</keyword>
<evidence type="ECO:0000256" key="2">
    <source>
        <dbReference type="ARBA" id="ARBA00022840"/>
    </source>
</evidence>
<dbReference type="NCBIfam" id="NF003828">
    <property type="entry name" value="PRK05416.1"/>
    <property type="match status" value="1"/>
</dbReference>
<evidence type="ECO:0000259" key="7">
    <source>
        <dbReference type="Pfam" id="PF22740"/>
    </source>
</evidence>
<dbReference type="InterPro" id="IPR053931">
    <property type="entry name" value="RapZ_C"/>
</dbReference>
<proteinExistence type="inferred from homology"/>
<evidence type="ECO:0000256" key="4">
    <source>
        <dbReference type="HAMAP-Rule" id="MF_00636"/>
    </source>
</evidence>
<feature type="binding site" evidence="4">
    <location>
        <begin position="37"/>
        <end position="44"/>
    </location>
    <ligand>
        <name>ATP</name>
        <dbReference type="ChEBI" id="CHEBI:30616"/>
    </ligand>
</feature>
<dbReference type="AlphaFoldDB" id="A0A7C9QUP6"/>
<organism evidence="8 9">
    <name type="scientific">Magnetospirillum aberrantis SpK</name>
    <dbReference type="NCBI Taxonomy" id="908842"/>
    <lineage>
        <taxon>Bacteria</taxon>
        <taxon>Pseudomonadati</taxon>
        <taxon>Pseudomonadota</taxon>
        <taxon>Alphaproteobacteria</taxon>
        <taxon>Rhodospirillales</taxon>
        <taxon>Rhodospirillaceae</taxon>
        <taxon>Magnetospirillum</taxon>
    </lineage>
</organism>
<dbReference type="PANTHER" id="PTHR30448:SF0">
    <property type="entry name" value="RNASE ADAPTER PROTEIN RAPZ"/>
    <property type="match status" value="1"/>
</dbReference>
<dbReference type="Pfam" id="PF22740">
    <property type="entry name" value="PapZ_C"/>
    <property type="match status" value="1"/>
</dbReference>
<dbReference type="InterPro" id="IPR053930">
    <property type="entry name" value="RapZ-like_N"/>
</dbReference>
<evidence type="ECO:0000256" key="5">
    <source>
        <dbReference type="SAM" id="MobiDB-lite"/>
    </source>
</evidence>
<gene>
    <name evidence="8" type="primary">rapZ</name>
    <name evidence="8" type="ORF">G4223_12020</name>
</gene>
<feature type="region of interest" description="Disordered" evidence="5">
    <location>
        <begin position="1"/>
        <end position="24"/>
    </location>
</feature>
<feature type="domain" description="RapZ C-terminal" evidence="7">
    <location>
        <begin position="193"/>
        <end position="312"/>
    </location>
</feature>
<evidence type="ECO:0000259" key="6">
    <source>
        <dbReference type="Pfam" id="PF03668"/>
    </source>
</evidence>
<feature type="binding site" evidence="4">
    <location>
        <begin position="87"/>
        <end position="90"/>
    </location>
    <ligand>
        <name>GTP</name>
        <dbReference type="ChEBI" id="CHEBI:37565"/>
    </ligand>
</feature>
<protein>
    <submittedName>
        <fullName evidence="8">RNase adapter RapZ</fullName>
    </submittedName>
</protein>
<reference evidence="8 9" key="1">
    <citation type="submission" date="2020-02" db="EMBL/GenBank/DDBJ databases">
        <authorList>
            <person name="Dziuba M."/>
            <person name="Kuznetsov B."/>
            <person name="Mardanov A."/>
            <person name="Ravin N."/>
            <person name="Grouzdev D."/>
        </authorList>
    </citation>
    <scope>NUCLEOTIDE SEQUENCE [LARGE SCALE GENOMIC DNA]</scope>
    <source>
        <strain evidence="8 9">SpK</strain>
    </source>
</reference>
<evidence type="ECO:0000256" key="1">
    <source>
        <dbReference type="ARBA" id="ARBA00022741"/>
    </source>
</evidence>
<evidence type="ECO:0000313" key="8">
    <source>
        <dbReference type="EMBL" id="NFV80837.1"/>
    </source>
</evidence>
<dbReference type="InterPro" id="IPR027417">
    <property type="entry name" value="P-loop_NTPase"/>
</dbReference>
<accession>A0A7C9QUP6</accession>
<feature type="compositionally biased region" description="Polar residues" evidence="5">
    <location>
        <begin position="1"/>
        <end position="17"/>
    </location>
</feature>
<feature type="domain" description="RapZ-like N-terminal" evidence="6">
    <location>
        <begin position="32"/>
        <end position="184"/>
    </location>
</feature>